<evidence type="ECO:0000256" key="1">
    <source>
        <dbReference type="ARBA" id="ARBA00023002"/>
    </source>
</evidence>
<keyword evidence="1" id="KW-0560">Oxidoreductase</keyword>
<dbReference type="SUPFAM" id="SSF51735">
    <property type="entry name" value="NAD(P)-binding Rossmann-fold domains"/>
    <property type="match status" value="1"/>
</dbReference>
<name>A0A7U2IAA6_PHANO</name>
<feature type="domain" description="Alcohol dehydrogenase-like C-terminal" evidence="2">
    <location>
        <begin position="5"/>
        <end position="131"/>
    </location>
</feature>
<accession>A0A7U2IAA6</accession>
<dbReference type="PANTHER" id="PTHR43401">
    <property type="entry name" value="L-THREONINE 3-DEHYDROGENASE"/>
    <property type="match status" value="1"/>
</dbReference>
<keyword evidence="4" id="KW-1185">Reference proteome</keyword>
<sequence length="182" mass="19754">MGTGPIGYALVLIPKAFGATRVIGSEPSATRRRQVDDFRVLSRRHRSHGRVDHVIQQVTYGQGVDVVFDCAGAPSAVESGVNALCFQGTYVIMTAFEKPVVLPAAAIFGTELVVEGPVTFADGGMKEAIKTMIEDAHLTEWAHLMSTVVRRHWTMHMPRNASRPLAGIRKDDHGTHLAARPG</sequence>
<dbReference type="Gene3D" id="3.90.180.10">
    <property type="entry name" value="Medium-chain alcohol dehydrogenases, catalytic domain"/>
    <property type="match status" value="1"/>
</dbReference>
<organism evidence="3 4">
    <name type="scientific">Phaeosphaeria nodorum (strain SN15 / ATCC MYA-4574 / FGSC 10173)</name>
    <name type="common">Glume blotch fungus</name>
    <name type="synonym">Parastagonospora nodorum</name>
    <dbReference type="NCBI Taxonomy" id="321614"/>
    <lineage>
        <taxon>Eukaryota</taxon>
        <taxon>Fungi</taxon>
        <taxon>Dikarya</taxon>
        <taxon>Ascomycota</taxon>
        <taxon>Pezizomycotina</taxon>
        <taxon>Dothideomycetes</taxon>
        <taxon>Pleosporomycetidae</taxon>
        <taxon>Pleosporales</taxon>
        <taxon>Pleosporineae</taxon>
        <taxon>Phaeosphaeriaceae</taxon>
        <taxon>Parastagonospora</taxon>
    </lineage>
</organism>
<evidence type="ECO:0000313" key="4">
    <source>
        <dbReference type="Proteomes" id="UP000663193"/>
    </source>
</evidence>
<dbReference type="EMBL" id="CP069042">
    <property type="protein sequence ID" value="QRD06113.1"/>
    <property type="molecule type" value="Genomic_DNA"/>
</dbReference>
<evidence type="ECO:0000313" key="3">
    <source>
        <dbReference type="EMBL" id="QRD06113.1"/>
    </source>
</evidence>
<dbReference type="Gene3D" id="3.40.50.720">
    <property type="entry name" value="NAD(P)-binding Rossmann-like Domain"/>
    <property type="match status" value="1"/>
</dbReference>
<dbReference type="Pfam" id="PF00107">
    <property type="entry name" value="ADH_zinc_N"/>
    <property type="match status" value="1"/>
</dbReference>
<gene>
    <name evidence="3" type="ORF">JI435_146840</name>
</gene>
<dbReference type="GO" id="GO:0016491">
    <property type="term" value="F:oxidoreductase activity"/>
    <property type="evidence" value="ECO:0007669"/>
    <property type="project" value="UniProtKB-KW"/>
</dbReference>
<dbReference type="AlphaFoldDB" id="A0A7U2IAA6"/>
<evidence type="ECO:0000259" key="2">
    <source>
        <dbReference type="Pfam" id="PF00107"/>
    </source>
</evidence>
<dbReference type="InterPro" id="IPR036291">
    <property type="entry name" value="NAD(P)-bd_dom_sf"/>
</dbReference>
<dbReference type="Proteomes" id="UP000663193">
    <property type="component" value="Chromosome 20"/>
</dbReference>
<dbReference type="InterPro" id="IPR013149">
    <property type="entry name" value="ADH-like_C"/>
</dbReference>
<reference evidence="4" key="1">
    <citation type="journal article" date="2021" name="BMC Genomics">
        <title>Chromosome-level genome assembly and manually-curated proteome of model necrotroph Parastagonospora nodorum Sn15 reveals a genome-wide trove of candidate effector homologs, and redundancy of virulence-related functions within an accessory chromosome.</title>
        <authorList>
            <person name="Bertazzoni S."/>
            <person name="Jones D.A.B."/>
            <person name="Phan H.T."/>
            <person name="Tan K.-C."/>
            <person name="Hane J.K."/>
        </authorList>
    </citation>
    <scope>NUCLEOTIDE SEQUENCE [LARGE SCALE GENOMIC DNA]</scope>
    <source>
        <strain evidence="4">SN15 / ATCC MYA-4574 / FGSC 10173)</strain>
    </source>
</reference>
<dbReference type="InterPro" id="IPR050129">
    <property type="entry name" value="Zn_alcohol_dh"/>
</dbReference>
<dbReference type="VEuPathDB" id="FungiDB:JI435_146840"/>
<dbReference type="PANTHER" id="PTHR43401:SF2">
    <property type="entry name" value="L-THREONINE 3-DEHYDROGENASE"/>
    <property type="match status" value="1"/>
</dbReference>
<protein>
    <recommendedName>
        <fullName evidence="2">Alcohol dehydrogenase-like C-terminal domain-containing protein</fullName>
    </recommendedName>
</protein>
<proteinExistence type="predicted"/>